<dbReference type="NCBIfam" id="TIGR01473">
    <property type="entry name" value="cyoE_ctaB"/>
    <property type="match status" value="1"/>
</dbReference>
<feature type="transmembrane region" description="Helical" evidence="9">
    <location>
        <begin position="12"/>
        <end position="31"/>
    </location>
</feature>
<evidence type="ECO:0000256" key="7">
    <source>
        <dbReference type="ARBA" id="ARBA00023136"/>
    </source>
</evidence>
<proteinExistence type="inferred from homology"/>
<dbReference type="PANTHER" id="PTHR43448:SF2">
    <property type="entry name" value="PROTOHEME IX FARNESYLTRANSFERASE, MITOCHONDRIAL"/>
    <property type="match status" value="1"/>
</dbReference>
<evidence type="ECO:0000256" key="5">
    <source>
        <dbReference type="ARBA" id="ARBA00022989"/>
    </source>
</evidence>
<feature type="transmembrane region" description="Helical" evidence="9">
    <location>
        <begin position="213"/>
        <end position="229"/>
    </location>
</feature>
<comment type="miscellaneous">
    <text evidence="9">Carbon 2 of the heme B porphyrin ring is defined according to the Fischer nomenclature.</text>
</comment>
<feature type="transmembrane region" description="Helical" evidence="9">
    <location>
        <begin position="268"/>
        <end position="288"/>
    </location>
</feature>
<dbReference type="PANTHER" id="PTHR43448">
    <property type="entry name" value="PROTOHEME IX FARNESYLTRANSFERASE, MITOCHONDRIAL"/>
    <property type="match status" value="1"/>
</dbReference>
<dbReference type="InterPro" id="IPR000537">
    <property type="entry name" value="UbiA_prenyltransferase"/>
</dbReference>
<protein>
    <recommendedName>
        <fullName evidence="9">Protoheme IX farnesyltransferase</fullName>
        <ecNumber evidence="9">2.5.1.141</ecNumber>
    </recommendedName>
    <alternativeName>
        <fullName evidence="9">Heme B farnesyltransferase</fullName>
    </alternativeName>
    <alternativeName>
        <fullName evidence="9">Heme O synthase</fullName>
    </alternativeName>
</protein>
<keyword evidence="11" id="KW-1185">Reference proteome</keyword>
<dbReference type="GO" id="GO:0048034">
    <property type="term" value="P:heme O biosynthetic process"/>
    <property type="evidence" value="ECO:0007669"/>
    <property type="project" value="UniProtKB-UniRule"/>
</dbReference>
<evidence type="ECO:0000256" key="3">
    <source>
        <dbReference type="ARBA" id="ARBA00022679"/>
    </source>
</evidence>
<dbReference type="Proteomes" id="UP000244948">
    <property type="component" value="Unassembled WGS sequence"/>
</dbReference>
<evidence type="ECO:0000313" key="10">
    <source>
        <dbReference type="EMBL" id="PWD85155.1"/>
    </source>
</evidence>
<reference evidence="10 11" key="1">
    <citation type="journal article" date="2018" name="Genome Announc.">
        <title>Ignatzschineria cameli sp. nov., isolated from necrotic foot tissue of dromedaries (Camelus dromedarius) and associated maggots (Wohlfahrtia species) in Dubai.</title>
        <authorList>
            <person name="Tsang C.C."/>
            <person name="Tang J.Y."/>
            <person name="Fong J.Y."/>
            <person name="Kinne J."/>
            <person name="Lee H.H."/>
            <person name="Joseph M."/>
            <person name="Jose S."/>
            <person name="Schuster R.K."/>
            <person name="Tang Y."/>
            <person name="Sivakumar S."/>
            <person name="Chen J.H."/>
            <person name="Teng J.L."/>
            <person name="Lau S.K."/>
            <person name="Wernery U."/>
            <person name="Woo P.C."/>
        </authorList>
    </citation>
    <scope>NUCLEOTIDE SEQUENCE [LARGE SCALE GENOMIC DNA]</scope>
    <source>
        <strain evidence="10 11">KCTC 22643</strain>
    </source>
</reference>
<dbReference type="InterPro" id="IPR044878">
    <property type="entry name" value="UbiA_sf"/>
</dbReference>
<keyword evidence="5 9" id="KW-1133">Transmembrane helix</keyword>
<keyword evidence="6 9" id="KW-0350">Heme biosynthesis</keyword>
<dbReference type="PROSITE" id="PS00943">
    <property type="entry name" value="UBIA"/>
    <property type="match status" value="1"/>
</dbReference>
<dbReference type="EMBL" id="QEWR01000002">
    <property type="protein sequence ID" value="PWD85155.1"/>
    <property type="molecule type" value="Genomic_DNA"/>
</dbReference>
<dbReference type="UniPathway" id="UPA00834">
    <property type="reaction ID" value="UER00712"/>
</dbReference>
<keyword evidence="3 9" id="KW-0808">Transferase</keyword>
<accession>A0A2U2APM0</accession>
<dbReference type="GO" id="GO:0008495">
    <property type="term" value="F:protoheme IX farnesyltransferase activity"/>
    <property type="evidence" value="ECO:0007669"/>
    <property type="project" value="UniProtKB-UniRule"/>
</dbReference>
<feature type="transmembrane region" description="Helical" evidence="9">
    <location>
        <begin position="235"/>
        <end position="256"/>
    </location>
</feature>
<feature type="transmembrane region" description="Helical" evidence="9">
    <location>
        <begin position="164"/>
        <end position="187"/>
    </location>
</feature>
<evidence type="ECO:0000256" key="1">
    <source>
        <dbReference type="ARBA" id="ARBA00004141"/>
    </source>
</evidence>
<dbReference type="Gene3D" id="1.10.357.140">
    <property type="entry name" value="UbiA prenyltransferase"/>
    <property type="match status" value="1"/>
</dbReference>
<evidence type="ECO:0000256" key="2">
    <source>
        <dbReference type="ARBA" id="ARBA00022475"/>
    </source>
</evidence>
<comment type="catalytic activity">
    <reaction evidence="8 9">
        <text>heme b + (2E,6E)-farnesyl diphosphate + H2O = Fe(II)-heme o + diphosphate</text>
        <dbReference type="Rhea" id="RHEA:28070"/>
        <dbReference type="ChEBI" id="CHEBI:15377"/>
        <dbReference type="ChEBI" id="CHEBI:33019"/>
        <dbReference type="ChEBI" id="CHEBI:60344"/>
        <dbReference type="ChEBI" id="CHEBI:60530"/>
        <dbReference type="ChEBI" id="CHEBI:175763"/>
        <dbReference type="EC" id="2.5.1.141"/>
    </reaction>
</comment>
<dbReference type="InterPro" id="IPR006369">
    <property type="entry name" value="Protohaem_IX_farnesylTrfase"/>
</dbReference>
<evidence type="ECO:0000256" key="9">
    <source>
        <dbReference type="HAMAP-Rule" id="MF_00154"/>
    </source>
</evidence>
<evidence type="ECO:0000256" key="6">
    <source>
        <dbReference type="ARBA" id="ARBA00023133"/>
    </source>
</evidence>
<dbReference type="HAMAP" id="MF_00154">
    <property type="entry name" value="CyoE_CtaB"/>
    <property type="match status" value="1"/>
</dbReference>
<dbReference type="CDD" id="cd13957">
    <property type="entry name" value="PT_UbiA_Cox10"/>
    <property type="match status" value="1"/>
</dbReference>
<feature type="transmembrane region" description="Helical" evidence="9">
    <location>
        <begin position="112"/>
        <end position="131"/>
    </location>
</feature>
<feature type="transmembrane region" description="Helical" evidence="9">
    <location>
        <begin position="43"/>
        <end position="64"/>
    </location>
</feature>
<evidence type="ECO:0000313" key="11">
    <source>
        <dbReference type="Proteomes" id="UP000244948"/>
    </source>
</evidence>
<sequence length="295" mass="33140">MYRNFRPFLKLIKHGIILGNLVPVIAGYLLALNLAENFNVSRFIATMIGISAIIASATIANNIIDRDIDRIMTRTQNRPLVNGDISLKTALILSIVAAIIGFYLLFVRVNTLAGIFALIGFIDYILLYSLIFKRNSTLSILVGSISGAVPPLVGYVAVSQQIDSNILFLFIIFATWQVAHSYAIALYRKKDYQSAKIPMAPLFLSLKRTQKEMALYVGAMAIATLLLALESFHFLAMQLLIIAITLYWLIDILRPIQTEESCWGRRQFLNSLLLIMAFCFTIMIDYLLTHLINIL</sequence>
<gene>
    <name evidence="9 10" type="primary">cyoE</name>
    <name evidence="10" type="ORF">DC082_05835</name>
</gene>
<evidence type="ECO:0000256" key="8">
    <source>
        <dbReference type="ARBA" id="ARBA00047690"/>
    </source>
</evidence>
<feature type="transmembrane region" description="Helical" evidence="9">
    <location>
        <begin position="85"/>
        <end position="106"/>
    </location>
</feature>
<evidence type="ECO:0000256" key="4">
    <source>
        <dbReference type="ARBA" id="ARBA00022692"/>
    </source>
</evidence>
<dbReference type="EC" id="2.5.1.141" evidence="9"/>
<comment type="similarity">
    <text evidence="9">Belongs to the UbiA prenyltransferase family. Protoheme IX farnesyltransferase subfamily.</text>
</comment>
<comment type="caution">
    <text evidence="10">The sequence shown here is derived from an EMBL/GenBank/DDBJ whole genome shotgun (WGS) entry which is preliminary data.</text>
</comment>
<feature type="transmembrane region" description="Helical" evidence="9">
    <location>
        <begin position="138"/>
        <end position="158"/>
    </location>
</feature>
<dbReference type="AlphaFoldDB" id="A0A2U2APM0"/>
<keyword evidence="7 9" id="KW-0472">Membrane</keyword>
<dbReference type="Pfam" id="PF01040">
    <property type="entry name" value="UbiA"/>
    <property type="match status" value="1"/>
</dbReference>
<comment type="function">
    <text evidence="9">Converts heme B (protoheme IX) to heme O by substitution of the vinyl group on carbon 2 of heme B porphyrin ring with a hydroxyethyl farnesyl side group.</text>
</comment>
<keyword evidence="2 9" id="KW-1003">Cell membrane</keyword>
<organism evidence="10 11">
    <name type="scientific">Ignatzschineria indica</name>
    <dbReference type="NCBI Taxonomy" id="472583"/>
    <lineage>
        <taxon>Bacteria</taxon>
        <taxon>Pseudomonadati</taxon>
        <taxon>Pseudomonadota</taxon>
        <taxon>Gammaproteobacteria</taxon>
        <taxon>Cardiobacteriales</taxon>
        <taxon>Ignatzschineriaceae</taxon>
        <taxon>Ignatzschineria</taxon>
    </lineage>
</organism>
<dbReference type="InterPro" id="IPR030470">
    <property type="entry name" value="UbiA_prenylTrfase_CS"/>
</dbReference>
<name>A0A2U2APM0_9GAMM</name>
<comment type="subcellular location">
    <subcellularLocation>
        <location evidence="9">Cell membrane</location>
        <topology evidence="9">Multi-pass membrane protein</topology>
    </subcellularLocation>
    <subcellularLocation>
        <location evidence="1">Membrane</location>
        <topology evidence="1">Multi-pass membrane protein</topology>
    </subcellularLocation>
</comment>
<dbReference type="GO" id="GO:0005886">
    <property type="term" value="C:plasma membrane"/>
    <property type="evidence" value="ECO:0007669"/>
    <property type="project" value="UniProtKB-SubCell"/>
</dbReference>
<keyword evidence="4 9" id="KW-0812">Transmembrane</keyword>
<comment type="pathway">
    <text evidence="9">Porphyrin-containing compound metabolism; heme O biosynthesis; heme O from protoheme: step 1/1.</text>
</comment>